<keyword evidence="1" id="KW-1133">Transmembrane helix</keyword>
<evidence type="ECO:0000256" key="1">
    <source>
        <dbReference type="SAM" id="Phobius"/>
    </source>
</evidence>
<name>A0A2P9ACY0_9HYPH</name>
<keyword evidence="3" id="KW-1185">Reference proteome</keyword>
<protein>
    <submittedName>
        <fullName evidence="2">Uncharacterized protein</fullName>
    </submittedName>
</protein>
<organism evidence="2 3">
    <name type="scientific">Mesorhizobium delmotii</name>
    <dbReference type="NCBI Taxonomy" id="1631247"/>
    <lineage>
        <taxon>Bacteria</taxon>
        <taxon>Pseudomonadati</taxon>
        <taxon>Pseudomonadota</taxon>
        <taxon>Alphaproteobacteria</taxon>
        <taxon>Hyphomicrobiales</taxon>
        <taxon>Phyllobacteriaceae</taxon>
        <taxon>Mesorhizobium</taxon>
    </lineage>
</organism>
<keyword evidence="1" id="KW-0472">Membrane</keyword>
<gene>
    <name evidence="2" type="ORF">BQ8482_110904</name>
</gene>
<dbReference type="AlphaFoldDB" id="A0A2P9ACY0"/>
<feature type="transmembrane region" description="Helical" evidence="1">
    <location>
        <begin position="28"/>
        <end position="45"/>
    </location>
</feature>
<dbReference type="Proteomes" id="UP000245698">
    <property type="component" value="Unassembled WGS sequence"/>
</dbReference>
<proteinExistence type="predicted"/>
<reference evidence="3" key="1">
    <citation type="submission" date="2016-12" db="EMBL/GenBank/DDBJ databases">
        <authorList>
            <person name="Brunel B."/>
        </authorList>
    </citation>
    <scope>NUCLEOTIDE SEQUENCE [LARGE SCALE GENOMIC DNA]</scope>
</reference>
<evidence type="ECO:0000313" key="3">
    <source>
        <dbReference type="Proteomes" id="UP000245698"/>
    </source>
</evidence>
<keyword evidence="1" id="KW-0812">Transmembrane</keyword>
<accession>A0A2P9ACY0</accession>
<evidence type="ECO:0000313" key="2">
    <source>
        <dbReference type="EMBL" id="SJM28974.1"/>
    </source>
</evidence>
<dbReference type="EMBL" id="FUIG01000013">
    <property type="protein sequence ID" value="SJM28974.1"/>
    <property type="molecule type" value="Genomic_DNA"/>
</dbReference>
<sequence>MTPDVSDPGGLRRFSDNGSWHGLQADPSLSGTGLLVVIAAAFFLASKARAGELDTACTFREAANFPAGEIGRVLSLDLSRPGYLARREAGGSRRPLRWSLNSRE</sequence>